<sequence length="551" mass="57834">MSIWLAGASVVSGHDGGTYVGAPWRGVLHTTEGPSITSAVGEFTAHNSWPHLTIDPIAKQAVQHVPLDVAARSLAHPLGTPETNRANCVQIEIVGIATESPTWSSDSLEFIAGWMRMVEEKVPIPRQSGMVFKSYPASAGLANGVRMNAADWAVFSGWCGHQHVPHQDHGDPGDIDIDHLCSPRILGLGSAPSTPGPAAVSRSPRSMDVVLARAAQAPRALSWGGDTWSAAPIQVGDGQVPAGGIVGVAGVARGSDVVDTFWVGADGSLQTAWWTRSAGWSASHLRIGDPAIPATMDGGIAALGRRPGIIDVFFVGLDGRLHTTWWTGPTGWATPTLTLAGTLPVDVTGGVSVVNRTRDILDVFCVGEDGGLYTVQWTANSGWAAAATMIANPLGGVVGSCGCAAVARDHHHVDAVFVGRDAHLYAVRWDETAGWSAHVRIDTGSAMSASTVAGPAMLARKRDVLDVFWLDVTGRLLTTWWTEAHGWSGAAQQLGAPSARMIPTLSPTAIARRSTTIDVFAVDWNYAVNTIGWTASTGWASTFSTLNLTGL</sequence>
<organism evidence="1 2">
    <name type="scientific">Geodermatophilus amargosae</name>
    <dbReference type="NCBI Taxonomy" id="1296565"/>
    <lineage>
        <taxon>Bacteria</taxon>
        <taxon>Bacillati</taxon>
        <taxon>Actinomycetota</taxon>
        <taxon>Actinomycetes</taxon>
        <taxon>Geodermatophilales</taxon>
        <taxon>Geodermatophilaceae</taxon>
        <taxon>Geodermatophilus</taxon>
    </lineage>
</organism>
<dbReference type="EMBL" id="FPBA01000027">
    <property type="protein sequence ID" value="SFU03688.1"/>
    <property type="molecule type" value="Genomic_DNA"/>
</dbReference>
<reference evidence="2" key="1">
    <citation type="submission" date="2016-10" db="EMBL/GenBank/DDBJ databases">
        <authorList>
            <person name="Varghese N."/>
            <person name="Submissions S."/>
        </authorList>
    </citation>
    <scope>NUCLEOTIDE SEQUENCE [LARGE SCALE GENOMIC DNA]</scope>
    <source>
        <strain evidence="2">DSM 46136</strain>
    </source>
</reference>
<evidence type="ECO:0000313" key="1">
    <source>
        <dbReference type="EMBL" id="SFU03688.1"/>
    </source>
</evidence>
<dbReference type="SUPFAM" id="SSF89372">
    <property type="entry name" value="Fucose-specific lectin"/>
    <property type="match status" value="2"/>
</dbReference>
<gene>
    <name evidence="1" type="ORF">SAMN05660657_04969</name>
</gene>
<evidence type="ECO:0000313" key="2">
    <source>
        <dbReference type="Proteomes" id="UP000199546"/>
    </source>
</evidence>
<name>A0A1I7CW99_9ACTN</name>
<keyword evidence="2" id="KW-1185">Reference proteome</keyword>
<protein>
    <recommendedName>
        <fullName evidence="3">N-acetylmuramoyl-L-alanine amidase</fullName>
    </recommendedName>
</protein>
<dbReference type="Proteomes" id="UP000199546">
    <property type="component" value="Unassembled WGS sequence"/>
</dbReference>
<accession>A0A1I7CW99</accession>
<evidence type="ECO:0008006" key="3">
    <source>
        <dbReference type="Google" id="ProtNLM"/>
    </source>
</evidence>
<proteinExistence type="predicted"/>
<dbReference type="AlphaFoldDB" id="A0A1I7CW99"/>
<dbReference type="Gene3D" id="2.120.10.70">
    <property type="entry name" value="Fucose-specific lectin"/>
    <property type="match status" value="2"/>
</dbReference>